<comment type="caution">
    <text evidence="2">The sequence shown here is derived from an EMBL/GenBank/DDBJ whole genome shotgun (WGS) entry which is preliminary data.</text>
</comment>
<dbReference type="Gene3D" id="3.40.630.30">
    <property type="match status" value="2"/>
</dbReference>
<dbReference type="Proteomes" id="UP001482520">
    <property type="component" value="Unassembled WGS sequence"/>
</dbReference>
<protein>
    <submittedName>
        <fullName evidence="2">GNAT family N-acetyltransferase</fullName>
    </submittedName>
</protein>
<dbReference type="InterPro" id="IPR051908">
    <property type="entry name" value="Ribosomal_N-acetyltransferase"/>
</dbReference>
<evidence type="ECO:0000313" key="2">
    <source>
        <dbReference type="EMBL" id="MEQ7846015.1"/>
    </source>
</evidence>
<dbReference type="PANTHER" id="PTHR43441">
    <property type="entry name" value="RIBOSOMAL-PROTEIN-SERINE ACETYLTRANSFERASE"/>
    <property type="match status" value="1"/>
</dbReference>
<sequence>MTPPPSPSAAPVLTSHEGGRTVVLRGHRPEDAQGCLEQCQDPLTQRWTTVPVPYTREMAEDFVGRVMPAGWADGSEWGFVVEVDGRYAGSASLRPEGSDRAEVAYAAHPWVRGTGAVEQALRVLLDWGFEQQGLRTVVWWAERGNWASRKTAWRLGFEVDGSLRAWLPQRGELHDAWVGTLRSTDPRRPRTRWLEVPTLEADGLLLRPWRDTDVARVAEACSDPESQRWLGQLPAPYTDRDARAWLEDVTERLATGGAVNWAVVDPGAPDRALASVGWFALTPYVTCEIGYWTHPDARGTGVATRALRAVARHAFDDLKVRRVSCAAATGNTASRRVIEQAGFTAYGVERLGALVRDGRADLVLYDRLDTGA</sequence>
<gene>
    <name evidence="2" type="ORF">V6R90_01900</name>
</gene>
<dbReference type="PANTHER" id="PTHR43441:SF10">
    <property type="entry name" value="ACETYLTRANSFERASE"/>
    <property type="match status" value="1"/>
</dbReference>
<evidence type="ECO:0000313" key="3">
    <source>
        <dbReference type="Proteomes" id="UP001482520"/>
    </source>
</evidence>
<dbReference type="PROSITE" id="PS51186">
    <property type="entry name" value="GNAT"/>
    <property type="match status" value="2"/>
</dbReference>
<reference evidence="2 3" key="1">
    <citation type="submission" date="2024-02" db="EMBL/GenBank/DDBJ databases">
        <title>Full genome sequence of Nocardioides kribbensis.</title>
        <authorList>
            <person name="Poletto B.L."/>
            <person name="Silva G."/>
            <person name="Galante D."/>
            <person name="Campos K.R."/>
            <person name="Santos M.B.N."/>
            <person name="Sacchi C.T."/>
        </authorList>
    </citation>
    <scope>NUCLEOTIDE SEQUENCE [LARGE SCALE GENOMIC DNA]</scope>
    <source>
        <strain evidence="2 3">O4R</strain>
    </source>
</reference>
<dbReference type="RefSeq" id="WP_349803626.1">
    <property type="nucleotide sequence ID" value="NZ_JBEGDP010000001.1"/>
</dbReference>
<dbReference type="Pfam" id="PF13302">
    <property type="entry name" value="Acetyltransf_3"/>
    <property type="match status" value="2"/>
</dbReference>
<name>A0ABV1NU33_9ACTN</name>
<organism evidence="2 3">
    <name type="scientific">Nocardioides kribbensis</name>
    <dbReference type="NCBI Taxonomy" id="305517"/>
    <lineage>
        <taxon>Bacteria</taxon>
        <taxon>Bacillati</taxon>
        <taxon>Actinomycetota</taxon>
        <taxon>Actinomycetes</taxon>
        <taxon>Propionibacteriales</taxon>
        <taxon>Nocardioidaceae</taxon>
        <taxon>Nocardioides</taxon>
    </lineage>
</organism>
<feature type="domain" description="N-acetyltransferase" evidence="1">
    <location>
        <begin position="204"/>
        <end position="369"/>
    </location>
</feature>
<dbReference type="EMBL" id="JBEGDP010000001">
    <property type="protein sequence ID" value="MEQ7846015.1"/>
    <property type="molecule type" value="Genomic_DNA"/>
</dbReference>
<dbReference type="InterPro" id="IPR000182">
    <property type="entry name" value="GNAT_dom"/>
</dbReference>
<evidence type="ECO:0000259" key="1">
    <source>
        <dbReference type="PROSITE" id="PS51186"/>
    </source>
</evidence>
<dbReference type="InterPro" id="IPR016181">
    <property type="entry name" value="Acyl_CoA_acyltransferase"/>
</dbReference>
<accession>A0ABV1NU33</accession>
<dbReference type="SUPFAM" id="SSF55729">
    <property type="entry name" value="Acyl-CoA N-acyltransferases (Nat)"/>
    <property type="match status" value="2"/>
</dbReference>
<proteinExistence type="predicted"/>
<keyword evidence="3" id="KW-1185">Reference proteome</keyword>
<feature type="domain" description="N-acetyltransferase" evidence="1">
    <location>
        <begin position="22"/>
        <end position="182"/>
    </location>
</feature>